<dbReference type="AlphaFoldDB" id="G2Y7C9"/>
<gene>
    <name evidence="1" type="ORF">BofuT4_P109150.1</name>
</gene>
<proteinExistence type="predicted"/>
<organism evidence="1 2">
    <name type="scientific">Botryotinia fuckeliana (strain T4)</name>
    <name type="common">Noble rot fungus</name>
    <name type="synonym">Botrytis cinerea</name>
    <dbReference type="NCBI Taxonomy" id="999810"/>
    <lineage>
        <taxon>Eukaryota</taxon>
        <taxon>Fungi</taxon>
        <taxon>Dikarya</taxon>
        <taxon>Ascomycota</taxon>
        <taxon>Pezizomycotina</taxon>
        <taxon>Leotiomycetes</taxon>
        <taxon>Helotiales</taxon>
        <taxon>Sclerotiniaceae</taxon>
        <taxon>Botrytis</taxon>
    </lineage>
</organism>
<accession>G2Y7C9</accession>
<dbReference type="InParanoid" id="G2Y7C9"/>
<dbReference type="OrthoDB" id="3545258at2759"/>
<dbReference type="HOGENOM" id="CLU_2183539_0_0_1"/>
<evidence type="ECO:0000313" key="2">
    <source>
        <dbReference type="Proteomes" id="UP000008177"/>
    </source>
</evidence>
<protein>
    <submittedName>
        <fullName evidence="1">Uncharacterized protein</fullName>
    </submittedName>
</protein>
<name>G2Y7C9_BOTF4</name>
<dbReference type="EMBL" id="FQ790293">
    <property type="protein sequence ID" value="CCD48531.1"/>
    <property type="molecule type" value="Genomic_DNA"/>
</dbReference>
<sequence>MPAFRLVCRPYDSSWTSKLSTIKNQYTNINIMEDFNLPSPERVKLLELLRHSIGDVPPQFWAACQICDLDALKNLVNCGREYPNVPTALTLQTYTMAHYCKRNNPIPRF</sequence>
<dbReference type="Proteomes" id="UP000008177">
    <property type="component" value="Unplaced contigs"/>
</dbReference>
<reference evidence="2" key="1">
    <citation type="journal article" date="2011" name="PLoS Genet.">
        <title>Genomic analysis of the necrotrophic fungal pathogens Sclerotinia sclerotiorum and Botrytis cinerea.</title>
        <authorList>
            <person name="Amselem J."/>
            <person name="Cuomo C.A."/>
            <person name="van Kan J.A."/>
            <person name="Viaud M."/>
            <person name="Benito E.P."/>
            <person name="Couloux A."/>
            <person name="Coutinho P.M."/>
            <person name="de Vries R.P."/>
            <person name="Dyer P.S."/>
            <person name="Fillinger S."/>
            <person name="Fournier E."/>
            <person name="Gout L."/>
            <person name="Hahn M."/>
            <person name="Kohn L."/>
            <person name="Lapalu N."/>
            <person name="Plummer K.M."/>
            <person name="Pradier J.M."/>
            <person name="Quevillon E."/>
            <person name="Sharon A."/>
            <person name="Simon A."/>
            <person name="ten Have A."/>
            <person name="Tudzynski B."/>
            <person name="Tudzynski P."/>
            <person name="Wincker P."/>
            <person name="Andrew M."/>
            <person name="Anthouard V."/>
            <person name="Beever R.E."/>
            <person name="Beffa R."/>
            <person name="Benoit I."/>
            <person name="Bouzid O."/>
            <person name="Brault B."/>
            <person name="Chen Z."/>
            <person name="Choquer M."/>
            <person name="Collemare J."/>
            <person name="Cotton P."/>
            <person name="Danchin E.G."/>
            <person name="Da Silva C."/>
            <person name="Gautier A."/>
            <person name="Giraud C."/>
            <person name="Giraud T."/>
            <person name="Gonzalez C."/>
            <person name="Grossetete S."/>
            <person name="Guldener U."/>
            <person name="Henrissat B."/>
            <person name="Howlett B.J."/>
            <person name="Kodira C."/>
            <person name="Kretschmer M."/>
            <person name="Lappartient A."/>
            <person name="Leroch M."/>
            <person name="Levis C."/>
            <person name="Mauceli E."/>
            <person name="Neuveglise C."/>
            <person name="Oeser B."/>
            <person name="Pearson M."/>
            <person name="Poulain J."/>
            <person name="Poussereau N."/>
            <person name="Quesneville H."/>
            <person name="Rascle C."/>
            <person name="Schumacher J."/>
            <person name="Segurens B."/>
            <person name="Sexton A."/>
            <person name="Silva E."/>
            <person name="Sirven C."/>
            <person name="Soanes D.M."/>
            <person name="Talbot N.J."/>
            <person name="Templeton M."/>
            <person name="Yandava C."/>
            <person name="Yarden O."/>
            <person name="Zeng Q."/>
            <person name="Rollins J.A."/>
            <person name="Lebrun M.H."/>
            <person name="Dickman M."/>
        </authorList>
    </citation>
    <scope>NUCLEOTIDE SEQUENCE [LARGE SCALE GENOMIC DNA]</scope>
    <source>
        <strain evidence="2">T4</strain>
    </source>
</reference>
<evidence type="ECO:0000313" key="1">
    <source>
        <dbReference type="EMBL" id="CCD48531.1"/>
    </source>
</evidence>